<protein>
    <submittedName>
        <fullName evidence="1">Uncharacterized protein</fullName>
    </submittedName>
</protein>
<organism evidence="1">
    <name type="scientific">bioreactor metagenome</name>
    <dbReference type="NCBI Taxonomy" id="1076179"/>
    <lineage>
        <taxon>unclassified sequences</taxon>
        <taxon>metagenomes</taxon>
        <taxon>ecological metagenomes</taxon>
    </lineage>
</organism>
<dbReference type="EMBL" id="VSSQ01010085">
    <property type="protein sequence ID" value="MPM43391.1"/>
    <property type="molecule type" value="Genomic_DNA"/>
</dbReference>
<dbReference type="AlphaFoldDB" id="A0A644ZU25"/>
<comment type="caution">
    <text evidence="1">The sequence shown here is derived from an EMBL/GenBank/DDBJ whole genome shotgun (WGS) entry which is preliminary data.</text>
</comment>
<accession>A0A644ZU25</accession>
<gene>
    <name evidence="1" type="ORF">SDC9_90064</name>
</gene>
<sequence length="120" mass="14425">MKEFMELLGFTFNLGFRTESEYLKVLRTEIYEIEKKGLSYNPIHMPKYSNEINYIKRVEALESGKTYMTFDDRESFKREPKVIDDDVINNLIEHIIKNTSIKDEKYLNTLSDILYRLIKR</sequence>
<proteinExistence type="predicted"/>
<reference evidence="1" key="1">
    <citation type="submission" date="2019-08" db="EMBL/GenBank/DDBJ databases">
        <authorList>
            <person name="Kucharzyk K."/>
            <person name="Murdoch R.W."/>
            <person name="Higgins S."/>
            <person name="Loffler F."/>
        </authorList>
    </citation>
    <scope>NUCLEOTIDE SEQUENCE</scope>
</reference>
<evidence type="ECO:0000313" key="1">
    <source>
        <dbReference type="EMBL" id="MPM43391.1"/>
    </source>
</evidence>
<name>A0A644ZU25_9ZZZZ</name>